<name>A0AAN9ERY2_CROPI</name>
<comment type="caution">
    <text evidence="3">The sequence shown here is derived from an EMBL/GenBank/DDBJ whole genome shotgun (WGS) entry which is preliminary data.</text>
</comment>
<dbReference type="EMBL" id="JAYWIO010000005">
    <property type="protein sequence ID" value="KAK7258828.1"/>
    <property type="molecule type" value="Genomic_DNA"/>
</dbReference>
<evidence type="ECO:0000313" key="4">
    <source>
        <dbReference type="Proteomes" id="UP001372338"/>
    </source>
</evidence>
<keyword evidence="4" id="KW-1185">Reference proteome</keyword>
<comment type="similarity">
    <text evidence="1">Belongs to the FPP/GGPP synthase family.</text>
</comment>
<organism evidence="3 4">
    <name type="scientific">Crotalaria pallida</name>
    <name type="common">Smooth rattlebox</name>
    <name type="synonym">Crotalaria striata</name>
    <dbReference type="NCBI Taxonomy" id="3830"/>
    <lineage>
        <taxon>Eukaryota</taxon>
        <taxon>Viridiplantae</taxon>
        <taxon>Streptophyta</taxon>
        <taxon>Embryophyta</taxon>
        <taxon>Tracheophyta</taxon>
        <taxon>Spermatophyta</taxon>
        <taxon>Magnoliopsida</taxon>
        <taxon>eudicotyledons</taxon>
        <taxon>Gunneridae</taxon>
        <taxon>Pentapetalae</taxon>
        <taxon>rosids</taxon>
        <taxon>fabids</taxon>
        <taxon>Fabales</taxon>
        <taxon>Fabaceae</taxon>
        <taxon>Papilionoideae</taxon>
        <taxon>50 kb inversion clade</taxon>
        <taxon>genistoids sensu lato</taxon>
        <taxon>core genistoids</taxon>
        <taxon>Crotalarieae</taxon>
        <taxon>Crotalaria</taxon>
    </lineage>
</organism>
<dbReference type="GO" id="GO:0004659">
    <property type="term" value="F:prenyltransferase activity"/>
    <property type="evidence" value="ECO:0007669"/>
    <property type="project" value="InterPro"/>
</dbReference>
<dbReference type="InterPro" id="IPR000092">
    <property type="entry name" value="Polyprenyl_synt"/>
</dbReference>
<accession>A0AAN9ERY2</accession>
<dbReference type="Pfam" id="PF00348">
    <property type="entry name" value="polyprenyl_synt"/>
    <property type="match status" value="1"/>
</dbReference>
<dbReference type="InterPro" id="IPR056810">
    <property type="entry name" value="GNC1-like_N"/>
</dbReference>
<dbReference type="Gene3D" id="1.10.600.10">
    <property type="entry name" value="Farnesyl Diphosphate Synthase"/>
    <property type="match status" value="1"/>
</dbReference>
<reference evidence="3 4" key="1">
    <citation type="submission" date="2024-01" db="EMBL/GenBank/DDBJ databases">
        <title>The genomes of 5 underutilized Papilionoideae crops provide insights into root nodulation and disease resistanc.</title>
        <authorList>
            <person name="Yuan L."/>
        </authorList>
    </citation>
    <scope>NUCLEOTIDE SEQUENCE [LARGE SCALE GENOMIC DNA]</scope>
    <source>
        <strain evidence="3">ZHUSHIDOU_FW_LH</strain>
        <tissue evidence="3">Leaf</tissue>
    </source>
</reference>
<evidence type="ECO:0000313" key="3">
    <source>
        <dbReference type="EMBL" id="KAK7258828.1"/>
    </source>
</evidence>
<dbReference type="Pfam" id="PF24993">
    <property type="entry name" value="GNC1_N"/>
    <property type="match status" value="1"/>
</dbReference>
<evidence type="ECO:0000259" key="2">
    <source>
        <dbReference type="Pfam" id="PF24993"/>
    </source>
</evidence>
<sequence length="174" mass="20148">MFSFIRNSKKSIWSSNANFLSLQPAFLDIYVNAVLSAKEKPRKSLTEAFRPPYLQLSHEDFQNTMIPSSVKMLKRNPEIVLDPRYVFMLPIVYWLCVAENHAIRFEYNLSCNESTLHVQSAAQVVYETKEPEFIHIYKTTVGIELLFQVVDDILDVTKSSRELRKTAGKDIKIN</sequence>
<dbReference type="InterPro" id="IPR008949">
    <property type="entry name" value="Isoprenoid_synthase_dom_sf"/>
</dbReference>
<protein>
    <recommendedName>
        <fullName evidence="2">Stalled ribosome sensor GCN1-like N-terminal domain-containing protein</fullName>
    </recommendedName>
</protein>
<feature type="domain" description="Stalled ribosome sensor GCN1-like N-terminal" evidence="2">
    <location>
        <begin position="24"/>
        <end position="82"/>
    </location>
</feature>
<dbReference type="Proteomes" id="UP001372338">
    <property type="component" value="Unassembled WGS sequence"/>
</dbReference>
<proteinExistence type="inferred from homology"/>
<gene>
    <name evidence="3" type="ORF">RIF29_24416</name>
</gene>
<dbReference type="GO" id="GO:0008299">
    <property type="term" value="P:isoprenoid biosynthetic process"/>
    <property type="evidence" value="ECO:0007669"/>
    <property type="project" value="InterPro"/>
</dbReference>
<evidence type="ECO:0000256" key="1">
    <source>
        <dbReference type="ARBA" id="ARBA00006706"/>
    </source>
</evidence>
<dbReference type="SUPFAM" id="SSF48576">
    <property type="entry name" value="Terpenoid synthases"/>
    <property type="match status" value="1"/>
</dbReference>
<dbReference type="AlphaFoldDB" id="A0AAN9ERY2"/>